<keyword evidence="2" id="KW-0472">Membrane</keyword>
<protein>
    <submittedName>
        <fullName evidence="4">Peptidoglycan-binding protein</fullName>
    </submittedName>
</protein>
<dbReference type="HOGENOM" id="CLU_100493_0_0_9"/>
<proteinExistence type="predicted"/>
<feature type="region of interest" description="Disordered" evidence="1">
    <location>
        <begin position="1"/>
        <end position="24"/>
    </location>
</feature>
<feature type="compositionally biased region" description="Low complexity" evidence="1">
    <location>
        <begin position="171"/>
        <end position="184"/>
    </location>
</feature>
<feature type="transmembrane region" description="Helical" evidence="2">
    <location>
        <begin position="61"/>
        <end position="84"/>
    </location>
</feature>
<sequence length="259" mass="29637">MTEMSRIERKKREQEKASAEMNREAAAAVELETLDEEIPSRRTYHKKKKSSKKKNKDRNPLFTSLAVMFVFIPIIVFVVFMYMLNQGGDTDPDQYDNVFYENKGETGMTNENQNGEQEADQKAASQHTAAALQEEKLKESKQPENKEDEPSKKDEQKQKERPKEAKKADEQPVAAKKPAASKQPAEQEKKTANAPQTPPVQQAPQPKKVLKHTVGEKETLFRISMKYYKNRSGEEKIRNYNQLSGNNVYAGQVLDIPIY</sequence>
<name>Q65HZ7_BACLD</name>
<dbReference type="PROSITE" id="PS51782">
    <property type="entry name" value="LYSM"/>
    <property type="match status" value="1"/>
</dbReference>
<accession>Q62TE5</accession>
<keyword evidence="2" id="KW-1133">Transmembrane helix</keyword>
<dbReference type="KEGG" id="bld:BLi02439"/>
<evidence type="ECO:0000259" key="3">
    <source>
        <dbReference type="PROSITE" id="PS51782"/>
    </source>
</evidence>
<gene>
    <name evidence="4" type="ordered locus">BL02230</name>
</gene>
<organism evidence="4 5">
    <name type="scientific">Bacillus licheniformis (strain ATCC 14580 / DSM 13 / JCM 2505 / CCUG 7422 / NBRC 12200 / NCIMB 9375 / NCTC 10341 / NRRL NRS-1264 / Gibson 46)</name>
    <dbReference type="NCBI Taxonomy" id="279010"/>
    <lineage>
        <taxon>Bacteria</taxon>
        <taxon>Bacillati</taxon>
        <taxon>Bacillota</taxon>
        <taxon>Bacilli</taxon>
        <taxon>Bacillales</taxon>
        <taxon>Bacillaceae</taxon>
        <taxon>Bacillus</taxon>
    </lineage>
</organism>
<dbReference type="SMART" id="SM00257">
    <property type="entry name" value="LysM"/>
    <property type="match status" value="1"/>
</dbReference>
<dbReference type="Gene3D" id="3.10.350.10">
    <property type="entry name" value="LysM domain"/>
    <property type="match status" value="1"/>
</dbReference>
<dbReference type="Proteomes" id="UP000000606">
    <property type="component" value="Chromosome"/>
</dbReference>
<dbReference type="eggNOG" id="COG1388">
    <property type="taxonomic scope" value="Bacteria"/>
</dbReference>
<dbReference type="KEGG" id="bli:BL02230"/>
<dbReference type="InterPro" id="IPR018392">
    <property type="entry name" value="LysM"/>
</dbReference>
<evidence type="ECO:0000313" key="5">
    <source>
        <dbReference type="Proteomes" id="UP000000606"/>
    </source>
</evidence>
<feature type="compositionally biased region" description="Basic and acidic residues" evidence="1">
    <location>
        <begin position="1"/>
        <end position="23"/>
    </location>
</feature>
<dbReference type="AlphaFoldDB" id="Q65HZ7"/>
<dbReference type="STRING" id="279010.BL02230"/>
<dbReference type="CDD" id="cd00118">
    <property type="entry name" value="LysM"/>
    <property type="match status" value="1"/>
</dbReference>
<evidence type="ECO:0000313" key="4">
    <source>
        <dbReference type="EMBL" id="AAU23964.1"/>
    </source>
</evidence>
<feature type="domain" description="LysM" evidence="3">
    <location>
        <begin position="210"/>
        <end position="256"/>
    </location>
</feature>
<dbReference type="EMBL" id="CP000002">
    <property type="protein sequence ID" value="AAU23964.1"/>
    <property type="molecule type" value="Genomic_DNA"/>
</dbReference>
<feature type="compositionally biased region" description="Polar residues" evidence="1">
    <location>
        <begin position="107"/>
        <end position="116"/>
    </location>
</feature>
<evidence type="ECO:0000256" key="2">
    <source>
        <dbReference type="SAM" id="Phobius"/>
    </source>
</evidence>
<dbReference type="Pfam" id="PF01476">
    <property type="entry name" value="LysM"/>
    <property type="match status" value="1"/>
</dbReference>
<dbReference type="InterPro" id="IPR036779">
    <property type="entry name" value="LysM_dom_sf"/>
</dbReference>
<reference evidence="4 5" key="1">
    <citation type="journal article" date="2004" name="Genome Biol.">
        <title>Complete genome sequence of the industrial bacterium Bacillus licheniformis and comparisons with closely related Bacillus species.</title>
        <authorList>
            <person name="Rey M.W."/>
            <person name="Ramaiya P."/>
            <person name="Nelson B.A."/>
            <person name="Brody-Karpin S.D."/>
            <person name="Zaretsky E.J."/>
            <person name="Tang M."/>
            <person name="Lopez de Leon A."/>
            <person name="Xiang H."/>
            <person name="Gusti V."/>
            <person name="Clausen I.G."/>
            <person name="Olsen P.B."/>
            <person name="Rasmussen M.D."/>
            <person name="Andersen J.T."/>
            <person name="Jorgensen P.L."/>
            <person name="Larsen T.S."/>
            <person name="Sorokin A."/>
            <person name="Bolotin A."/>
            <person name="Lapidus A."/>
            <person name="Galleron N."/>
            <person name="Ehrlich S.D."/>
            <person name="Berka R.M."/>
        </authorList>
    </citation>
    <scope>NUCLEOTIDE SEQUENCE [LARGE SCALE GENOMIC DNA]</scope>
    <source>
        <strain evidence="5">ATCC 14580 / DSM 13 / JCM 2505 / CCUG 7422 / NBRC 12200 / NCIMB 9375 / NCTC 10341 / NRRL NRS-1264 / Gibson 46</strain>
    </source>
</reference>
<evidence type="ECO:0000256" key="1">
    <source>
        <dbReference type="SAM" id="MobiDB-lite"/>
    </source>
</evidence>
<accession>Q65HZ7</accession>
<feature type="compositionally biased region" description="Basic and acidic residues" evidence="1">
    <location>
        <begin position="133"/>
        <end position="170"/>
    </location>
</feature>
<dbReference type="SUPFAM" id="SSF54106">
    <property type="entry name" value="LysM domain"/>
    <property type="match status" value="1"/>
</dbReference>
<keyword evidence="5" id="KW-1185">Reference proteome</keyword>
<keyword evidence="2" id="KW-0812">Transmembrane</keyword>
<feature type="region of interest" description="Disordered" evidence="1">
    <location>
        <begin position="90"/>
        <end position="214"/>
    </location>
</feature>